<proteinExistence type="inferred from homology"/>
<evidence type="ECO:0000256" key="4">
    <source>
        <dbReference type="ARBA" id="ARBA00045515"/>
    </source>
</evidence>
<evidence type="ECO:0000313" key="7">
    <source>
        <dbReference type="Proteomes" id="UP000838412"/>
    </source>
</evidence>
<evidence type="ECO:0000256" key="1">
    <source>
        <dbReference type="ARBA" id="ARBA00011047"/>
    </source>
</evidence>
<dbReference type="OrthoDB" id="360540at2759"/>
<evidence type="ECO:0000313" key="6">
    <source>
        <dbReference type="EMBL" id="CAH1269093.1"/>
    </source>
</evidence>
<comment type="function">
    <text evidence="4">ATP-dependent protein-folding chaperone for the eIF2 complex. Binds to the gamma subunit of the eIF2 complex which allows the subunit to assemble with the alpha and beta subunits.</text>
</comment>
<name>A0A8K0A4E5_BRALA</name>
<dbReference type="PANTHER" id="PTHR15323:SF6">
    <property type="entry name" value="CELL DIVISION CYCLE PROTEIN 123 HOMOLOG"/>
    <property type="match status" value="1"/>
</dbReference>
<gene>
    <name evidence="6" type="primary">CDC123</name>
    <name evidence="6" type="ORF">BLAG_LOCUS21837</name>
</gene>
<feature type="region of interest" description="Disordered" evidence="5">
    <location>
        <begin position="50"/>
        <end position="83"/>
    </location>
</feature>
<reference evidence="6" key="1">
    <citation type="submission" date="2022-01" db="EMBL/GenBank/DDBJ databases">
        <authorList>
            <person name="Braso-Vives M."/>
        </authorList>
    </citation>
    <scope>NUCLEOTIDE SEQUENCE</scope>
</reference>
<dbReference type="InterPro" id="IPR009772">
    <property type="entry name" value="CDC123"/>
</dbReference>
<dbReference type="AlphaFoldDB" id="A0A8K0A4E5"/>
<sequence>MKKRQVMNCIFSAWYPRFEHLTFPSVVLPLPAQFISYLLADGIVLPNSGKGKGHKSSYKAHPDDDSDEEDPDWSDEDDDAQTDAPEFPELEAQIIQAIAHLGGKVFPKLNWSAPKDASWIALNNSLQCTCPEDVYLLLKSSDFVTHDLTQPFDRCEDEDTDVDVQYELILRRWTNVHPGMEFRCFVKNDRLIAISQRHHSNFFPYVDEQHDSIHEDILDFYHTDLEKKFPDTNFVFDVYRKKAGKVMLVDINPFCEVTDPLMFTWDELTSGEPLEGSNSTQGEGVAEGVVFRYIKSEMGVQPNPLHSYRVPEDIAHLTSGEDAHKLIDFLQMKCQSQEGEESTGMET</sequence>
<organism evidence="6 7">
    <name type="scientific">Branchiostoma lanceolatum</name>
    <name type="common">Common lancelet</name>
    <name type="synonym">Amphioxus lanceolatum</name>
    <dbReference type="NCBI Taxonomy" id="7740"/>
    <lineage>
        <taxon>Eukaryota</taxon>
        <taxon>Metazoa</taxon>
        <taxon>Chordata</taxon>
        <taxon>Cephalochordata</taxon>
        <taxon>Leptocardii</taxon>
        <taxon>Amphioxiformes</taxon>
        <taxon>Branchiostomatidae</taxon>
        <taxon>Branchiostoma</taxon>
    </lineage>
</organism>
<dbReference type="PANTHER" id="PTHR15323">
    <property type="entry name" value="D123 PROTEIN"/>
    <property type="match status" value="1"/>
</dbReference>
<dbReference type="GO" id="GO:0005737">
    <property type="term" value="C:cytoplasm"/>
    <property type="evidence" value="ECO:0007669"/>
    <property type="project" value="TreeGrafter"/>
</dbReference>
<protein>
    <recommendedName>
        <fullName evidence="2">Translation initiation factor eIF2 assembly protein</fullName>
    </recommendedName>
    <alternativeName>
        <fullName evidence="3">Cell division cycle protein 123 homolog</fullName>
    </alternativeName>
</protein>
<dbReference type="Proteomes" id="UP000838412">
    <property type="component" value="Chromosome 7"/>
</dbReference>
<comment type="similarity">
    <text evidence="1">Belongs to the CDC123 family.</text>
</comment>
<dbReference type="EMBL" id="OV696692">
    <property type="protein sequence ID" value="CAH1269093.1"/>
    <property type="molecule type" value="Genomic_DNA"/>
</dbReference>
<accession>A0A8K0A4E5</accession>
<feature type="compositionally biased region" description="Acidic residues" evidence="5">
    <location>
        <begin position="64"/>
        <end position="83"/>
    </location>
</feature>
<keyword evidence="7" id="KW-1185">Reference proteome</keyword>
<evidence type="ECO:0000256" key="2">
    <source>
        <dbReference type="ARBA" id="ARBA00044080"/>
    </source>
</evidence>
<evidence type="ECO:0000256" key="5">
    <source>
        <dbReference type="SAM" id="MobiDB-lite"/>
    </source>
</evidence>
<dbReference type="Pfam" id="PF07065">
    <property type="entry name" value="D123"/>
    <property type="match status" value="1"/>
</dbReference>
<evidence type="ECO:0000256" key="3">
    <source>
        <dbReference type="ARBA" id="ARBA00044303"/>
    </source>
</evidence>